<feature type="transmembrane region" description="Helical" evidence="7">
    <location>
        <begin position="12"/>
        <end position="34"/>
    </location>
</feature>
<keyword evidence="4 7" id="KW-0812">Transmembrane</keyword>
<evidence type="ECO:0000256" key="4">
    <source>
        <dbReference type="ARBA" id="ARBA00022692"/>
    </source>
</evidence>
<dbReference type="Proteomes" id="UP000070352">
    <property type="component" value="Unassembled WGS sequence"/>
</dbReference>
<feature type="transmembrane region" description="Helical" evidence="7">
    <location>
        <begin position="99"/>
        <end position="118"/>
    </location>
</feature>
<keyword evidence="10" id="KW-1185">Reference proteome</keyword>
<keyword evidence="5 7" id="KW-1133">Transmembrane helix</keyword>
<sequence length="310" mass="34255">MKNKRFLADSILLIVALIWGTTFVMVQNAISILLPHSFNGIRFALASLILFPIILMIDRNSFTSLGKRGWIAGTLLGVFLFGGYAFQTVGLLYTSASKAGFITGLNVVLVPIFSILLLKVLPKWPTILGSILAAVGLYLLTMVETSSIQFGDFLIFMCAIFFALQIVFTGKYAPNYPTLPLAWIQISVVAILSLIFAFLFEDFTHQVILGVILQKEVLFALFITAVFATTFAFVAQTMLQTYTTSTRVAIIFSMEPVFAALTSYLIQNERLTSFAIIGGLFIILGMILAEIPPEAFANKIRFKSKRNDLV</sequence>
<dbReference type="InterPro" id="IPR051258">
    <property type="entry name" value="Diverse_Substrate_Transporter"/>
</dbReference>
<evidence type="ECO:0000256" key="2">
    <source>
        <dbReference type="ARBA" id="ARBA00007362"/>
    </source>
</evidence>
<dbReference type="Pfam" id="PF00892">
    <property type="entry name" value="EamA"/>
    <property type="match status" value="2"/>
</dbReference>
<evidence type="ECO:0000256" key="3">
    <source>
        <dbReference type="ARBA" id="ARBA00022475"/>
    </source>
</evidence>
<feature type="transmembrane region" description="Helical" evidence="7">
    <location>
        <begin position="247"/>
        <end position="266"/>
    </location>
</feature>
<gene>
    <name evidence="9" type="ORF">U473_02505</name>
</gene>
<dbReference type="RefSeq" id="WP_068723013.1">
    <property type="nucleotide sequence ID" value="NZ_LSKU01000001.1"/>
</dbReference>
<protein>
    <recommendedName>
        <fullName evidence="8">EamA domain-containing protein</fullName>
    </recommendedName>
</protein>
<accession>A0A135L2A8</accession>
<feature type="transmembrane region" description="Helical" evidence="7">
    <location>
        <begin position="272"/>
        <end position="291"/>
    </location>
</feature>
<feature type="transmembrane region" description="Helical" evidence="7">
    <location>
        <begin position="40"/>
        <end position="57"/>
    </location>
</feature>
<proteinExistence type="inferred from homology"/>
<evidence type="ECO:0000313" key="10">
    <source>
        <dbReference type="Proteomes" id="UP000070352"/>
    </source>
</evidence>
<dbReference type="GO" id="GO:0005886">
    <property type="term" value="C:plasma membrane"/>
    <property type="evidence" value="ECO:0007669"/>
    <property type="project" value="UniProtKB-SubCell"/>
</dbReference>
<dbReference type="STRING" id="1413211.U473_02505"/>
<evidence type="ECO:0000256" key="5">
    <source>
        <dbReference type="ARBA" id="ARBA00022989"/>
    </source>
</evidence>
<feature type="transmembrane region" description="Helical" evidence="7">
    <location>
        <begin position="180"/>
        <end position="200"/>
    </location>
</feature>
<keyword evidence="6 7" id="KW-0472">Membrane</keyword>
<dbReference type="InterPro" id="IPR037185">
    <property type="entry name" value="EmrE-like"/>
</dbReference>
<comment type="caution">
    <text evidence="9">The sequence shown here is derived from an EMBL/GenBank/DDBJ whole genome shotgun (WGS) entry which is preliminary data.</text>
</comment>
<dbReference type="OrthoDB" id="9804865at2"/>
<evidence type="ECO:0000256" key="1">
    <source>
        <dbReference type="ARBA" id="ARBA00004651"/>
    </source>
</evidence>
<organism evidence="9 10">
    <name type="scientific">Tepidibacillus decaturensis</name>
    <dbReference type="NCBI Taxonomy" id="1413211"/>
    <lineage>
        <taxon>Bacteria</taxon>
        <taxon>Bacillati</taxon>
        <taxon>Bacillota</taxon>
        <taxon>Bacilli</taxon>
        <taxon>Bacillales</taxon>
        <taxon>Bacillaceae</taxon>
        <taxon>Tepidibacillus</taxon>
    </lineage>
</organism>
<feature type="transmembrane region" description="Helical" evidence="7">
    <location>
        <begin position="69"/>
        <end position="93"/>
    </location>
</feature>
<feature type="transmembrane region" description="Helical" evidence="7">
    <location>
        <begin position="212"/>
        <end position="235"/>
    </location>
</feature>
<dbReference type="SUPFAM" id="SSF103481">
    <property type="entry name" value="Multidrug resistance efflux transporter EmrE"/>
    <property type="match status" value="2"/>
</dbReference>
<dbReference type="AlphaFoldDB" id="A0A135L2A8"/>
<comment type="subcellular location">
    <subcellularLocation>
        <location evidence="1">Cell membrane</location>
        <topology evidence="1">Multi-pass membrane protein</topology>
    </subcellularLocation>
</comment>
<dbReference type="InterPro" id="IPR000620">
    <property type="entry name" value="EamA_dom"/>
</dbReference>
<feature type="domain" description="EamA" evidence="8">
    <location>
        <begin position="150"/>
        <end position="288"/>
    </location>
</feature>
<feature type="transmembrane region" description="Helical" evidence="7">
    <location>
        <begin position="125"/>
        <end position="143"/>
    </location>
</feature>
<feature type="transmembrane region" description="Helical" evidence="7">
    <location>
        <begin position="149"/>
        <end position="168"/>
    </location>
</feature>
<dbReference type="PANTHER" id="PTHR42920:SF5">
    <property type="entry name" value="EAMA DOMAIN-CONTAINING PROTEIN"/>
    <property type="match status" value="1"/>
</dbReference>
<evidence type="ECO:0000256" key="7">
    <source>
        <dbReference type="SAM" id="Phobius"/>
    </source>
</evidence>
<feature type="domain" description="EamA" evidence="8">
    <location>
        <begin position="9"/>
        <end position="141"/>
    </location>
</feature>
<name>A0A135L2A8_9BACI</name>
<keyword evidence="3" id="KW-1003">Cell membrane</keyword>
<reference evidence="9 10" key="1">
    <citation type="submission" date="2016-02" db="EMBL/GenBank/DDBJ databases">
        <title>Draft Genome for Tepidibacillus decaturensis nov. sp. Strain Z9, an Anaerobic, Moderately Thermophilic and Heterotrophic Bacterium from Deep Subsurface of the Illinois Basin, USA.</title>
        <authorList>
            <person name="Dong Y."/>
            <person name="Chang J.Y."/>
            <person name="Sanford R."/>
            <person name="Fouke B.W."/>
        </authorList>
    </citation>
    <scope>NUCLEOTIDE SEQUENCE [LARGE SCALE GENOMIC DNA]</scope>
    <source>
        <strain evidence="9 10">Z9</strain>
    </source>
</reference>
<evidence type="ECO:0000313" key="9">
    <source>
        <dbReference type="EMBL" id="KXG43019.1"/>
    </source>
</evidence>
<dbReference type="PANTHER" id="PTHR42920">
    <property type="entry name" value="OS03G0707200 PROTEIN-RELATED"/>
    <property type="match status" value="1"/>
</dbReference>
<evidence type="ECO:0000256" key="6">
    <source>
        <dbReference type="ARBA" id="ARBA00023136"/>
    </source>
</evidence>
<dbReference type="EMBL" id="LSKU01000001">
    <property type="protein sequence ID" value="KXG43019.1"/>
    <property type="molecule type" value="Genomic_DNA"/>
</dbReference>
<evidence type="ECO:0000259" key="8">
    <source>
        <dbReference type="Pfam" id="PF00892"/>
    </source>
</evidence>
<comment type="similarity">
    <text evidence="2">Belongs to the EamA transporter family.</text>
</comment>